<comment type="caution">
    <text evidence="2">The sequence shown here is derived from an EMBL/GenBank/DDBJ whole genome shotgun (WGS) entry which is preliminary data.</text>
</comment>
<evidence type="ECO:0000313" key="2">
    <source>
        <dbReference type="EMBL" id="KKL17017.1"/>
    </source>
</evidence>
<organism evidence="2">
    <name type="scientific">marine sediment metagenome</name>
    <dbReference type="NCBI Taxonomy" id="412755"/>
    <lineage>
        <taxon>unclassified sequences</taxon>
        <taxon>metagenomes</taxon>
        <taxon>ecological metagenomes</taxon>
    </lineage>
</organism>
<accession>A0A0F9BT12</accession>
<feature type="non-terminal residue" evidence="2">
    <location>
        <position position="1"/>
    </location>
</feature>
<name>A0A0F9BT12_9ZZZZ</name>
<dbReference type="EMBL" id="LAZR01039434">
    <property type="protein sequence ID" value="KKL17017.1"/>
    <property type="molecule type" value="Genomic_DNA"/>
</dbReference>
<sequence>HYSCGEDDEKEIHPLGHNPETNGEKCETFRLNLSLIPISGGTDYYINSESNTGDER</sequence>
<gene>
    <name evidence="2" type="ORF">LCGC14_2489810</name>
</gene>
<feature type="region of interest" description="Disordered" evidence="1">
    <location>
        <begin position="1"/>
        <end position="24"/>
    </location>
</feature>
<proteinExistence type="predicted"/>
<evidence type="ECO:0000256" key="1">
    <source>
        <dbReference type="SAM" id="MobiDB-lite"/>
    </source>
</evidence>
<dbReference type="AlphaFoldDB" id="A0A0F9BT12"/>
<reference evidence="2" key="1">
    <citation type="journal article" date="2015" name="Nature">
        <title>Complex archaea that bridge the gap between prokaryotes and eukaryotes.</title>
        <authorList>
            <person name="Spang A."/>
            <person name="Saw J.H."/>
            <person name="Jorgensen S.L."/>
            <person name="Zaremba-Niedzwiedzka K."/>
            <person name="Martijn J."/>
            <person name="Lind A.E."/>
            <person name="van Eijk R."/>
            <person name="Schleper C."/>
            <person name="Guy L."/>
            <person name="Ettema T.J."/>
        </authorList>
    </citation>
    <scope>NUCLEOTIDE SEQUENCE</scope>
</reference>
<protein>
    <submittedName>
        <fullName evidence="2">Uncharacterized protein</fullName>
    </submittedName>
</protein>